<dbReference type="Gene3D" id="3.90.220.20">
    <property type="entry name" value="DNA methylase specificity domains"/>
    <property type="match status" value="2"/>
</dbReference>
<dbReference type="InterPro" id="IPR052021">
    <property type="entry name" value="Type-I_RS_S_subunit"/>
</dbReference>
<keyword evidence="3" id="KW-0238">DNA-binding</keyword>
<dbReference type="Proteomes" id="UP000228987">
    <property type="component" value="Unassembled WGS sequence"/>
</dbReference>
<comment type="caution">
    <text evidence="5">The sequence shown here is derived from an EMBL/GenBank/DDBJ whole genome shotgun (WGS) entry which is preliminary data.</text>
</comment>
<evidence type="ECO:0000256" key="3">
    <source>
        <dbReference type="ARBA" id="ARBA00023125"/>
    </source>
</evidence>
<name>A0A2A5CH80_9GAMM</name>
<evidence type="ECO:0000256" key="2">
    <source>
        <dbReference type="ARBA" id="ARBA00022747"/>
    </source>
</evidence>
<dbReference type="PANTHER" id="PTHR30408">
    <property type="entry name" value="TYPE-1 RESTRICTION ENZYME ECOKI SPECIFICITY PROTEIN"/>
    <property type="match status" value="1"/>
</dbReference>
<dbReference type="CDD" id="cd17273">
    <property type="entry name" value="RMtype1_S_EcoJA69PI-TRD1-CR1_like"/>
    <property type="match status" value="1"/>
</dbReference>
<protein>
    <submittedName>
        <fullName evidence="5">Protein HsdA</fullName>
    </submittedName>
</protein>
<comment type="similarity">
    <text evidence="1">Belongs to the type-I restriction system S methylase family.</text>
</comment>
<accession>A0A2A5CH80</accession>
<evidence type="ECO:0000256" key="1">
    <source>
        <dbReference type="ARBA" id="ARBA00010923"/>
    </source>
</evidence>
<dbReference type="PANTHER" id="PTHR30408:SF13">
    <property type="entry name" value="TYPE I RESTRICTION ENZYME HINDI SPECIFICITY SUBUNIT"/>
    <property type="match status" value="1"/>
</dbReference>
<dbReference type="Pfam" id="PF01420">
    <property type="entry name" value="Methylase_S"/>
    <property type="match status" value="2"/>
</dbReference>
<dbReference type="SUPFAM" id="SSF116734">
    <property type="entry name" value="DNA methylase specificity domain"/>
    <property type="match status" value="2"/>
</dbReference>
<keyword evidence="2" id="KW-0680">Restriction system</keyword>
<feature type="domain" description="Type I restriction modification DNA specificity" evidence="4">
    <location>
        <begin position="268"/>
        <end position="441"/>
    </location>
</feature>
<proteinExistence type="inferred from homology"/>
<feature type="domain" description="Type I restriction modification DNA specificity" evidence="4">
    <location>
        <begin position="34"/>
        <end position="185"/>
    </location>
</feature>
<dbReference type="AlphaFoldDB" id="A0A2A5CH80"/>
<evidence type="ECO:0000259" key="4">
    <source>
        <dbReference type="Pfam" id="PF01420"/>
    </source>
</evidence>
<dbReference type="EMBL" id="NVWI01000002">
    <property type="protein sequence ID" value="PCJ42888.1"/>
    <property type="molecule type" value="Genomic_DNA"/>
</dbReference>
<sequence>MPDFPTRKLEEIVDRVCVGYVGSCNNDYTESGVGVPMVRTTNLTGTIVNYQDMKFISNDFHKKNIKSQLKKGDILVARHGDSGLPSIYESENEANCLNVVIVKPSENENLIDNYYILYALKSPFVVRQIKSAVGGSVQGVVNTKVIARLDIPYPERSIRVEIVKHIINLDRKIQLNRQTNQTLEQIAQAIFKSWFVDFDPVKAKIQAKQNGQDPELAAMCAISGLSTSNAASVEEQLKGLDDVTLQQLKTTAALFPDALVESELGEIPEGWKCSEIGKEVTVVGGGTPSTKNNEYWEGGHIHWTTPRDMSNLTDKILLDTGRKITKAGLAKISSGLLPKNTVLMSSRAPVGYLAIAKVPVAINQGYIAMKCESDLTPEYVVQWAESVMDEIKQRASGTTFAEISKKNFRVIPVIVPDGNVIREFSKVVSKIYGKITEGINETKSLTKIRDTLLPKLLSGEMDLVG</sequence>
<evidence type="ECO:0000313" key="6">
    <source>
        <dbReference type="Proteomes" id="UP000228987"/>
    </source>
</evidence>
<gene>
    <name evidence="5" type="ORF">COA71_05175</name>
</gene>
<evidence type="ECO:0000313" key="5">
    <source>
        <dbReference type="EMBL" id="PCJ42888.1"/>
    </source>
</evidence>
<dbReference type="InterPro" id="IPR044946">
    <property type="entry name" value="Restrct_endonuc_typeI_TRD_sf"/>
</dbReference>
<dbReference type="InterPro" id="IPR000055">
    <property type="entry name" value="Restrct_endonuc_typeI_TRD"/>
</dbReference>
<organism evidence="5 6">
    <name type="scientific">SAR86 cluster bacterium</name>
    <dbReference type="NCBI Taxonomy" id="2030880"/>
    <lineage>
        <taxon>Bacteria</taxon>
        <taxon>Pseudomonadati</taxon>
        <taxon>Pseudomonadota</taxon>
        <taxon>Gammaproteobacteria</taxon>
        <taxon>SAR86 cluster</taxon>
    </lineage>
</organism>
<dbReference type="GO" id="GO:0003677">
    <property type="term" value="F:DNA binding"/>
    <property type="evidence" value="ECO:0007669"/>
    <property type="project" value="UniProtKB-KW"/>
</dbReference>
<dbReference type="GO" id="GO:0009307">
    <property type="term" value="P:DNA restriction-modification system"/>
    <property type="evidence" value="ECO:0007669"/>
    <property type="project" value="UniProtKB-KW"/>
</dbReference>
<reference evidence="6" key="1">
    <citation type="submission" date="2017-08" db="EMBL/GenBank/DDBJ databases">
        <title>A dynamic microbial community with high functional redundancy inhabits the cold, oxic subseafloor aquifer.</title>
        <authorList>
            <person name="Tully B.J."/>
            <person name="Wheat C.G."/>
            <person name="Glazer B.T."/>
            <person name="Huber J.A."/>
        </authorList>
    </citation>
    <scope>NUCLEOTIDE SEQUENCE [LARGE SCALE GENOMIC DNA]</scope>
</reference>